<name>A0A5A5THX7_9CHLR</name>
<gene>
    <name evidence="1" type="ORF">KDI_44760</name>
</gene>
<keyword evidence="2" id="KW-1185">Reference proteome</keyword>
<dbReference type="Proteomes" id="UP000322530">
    <property type="component" value="Unassembled WGS sequence"/>
</dbReference>
<organism evidence="1 2">
    <name type="scientific">Dictyobacter arantiisoli</name>
    <dbReference type="NCBI Taxonomy" id="2014874"/>
    <lineage>
        <taxon>Bacteria</taxon>
        <taxon>Bacillati</taxon>
        <taxon>Chloroflexota</taxon>
        <taxon>Ktedonobacteria</taxon>
        <taxon>Ktedonobacterales</taxon>
        <taxon>Dictyobacteraceae</taxon>
        <taxon>Dictyobacter</taxon>
    </lineage>
</organism>
<dbReference type="AlphaFoldDB" id="A0A5A5THX7"/>
<proteinExistence type="predicted"/>
<reference evidence="1 2" key="1">
    <citation type="submission" date="2019-01" db="EMBL/GenBank/DDBJ databases">
        <title>Draft genome sequence of Dictyobacter sp. Uno17.</title>
        <authorList>
            <person name="Wang C.M."/>
            <person name="Zheng Y."/>
            <person name="Sakai Y."/>
            <person name="Abe K."/>
            <person name="Yokota A."/>
            <person name="Yabe S."/>
        </authorList>
    </citation>
    <scope>NUCLEOTIDE SEQUENCE [LARGE SCALE GENOMIC DNA]</scope>
    <source>
        <strain evidence="1 2">Uno17</strain>
    </source>
</reference>
<comment type="caution">
    <text evidence="1">The sequence shown here is derived from an EMBL/GenBank/DDBJ whole genome shotgun (WGS) entry which is preliminary data.</text>
</comment>
<evidence type="ECO:0000313" key="1">
    <source>
        <dbReference type="EMBL" id="GCF10912.1"/>
    </source>
</evidence>
<evidence type="ECO:0000313" key="2">
    <source>
        <dbReference type="Proteomes" id="UP000322530"/>
    </source>
</evidence>
<dbReference type="EMBL" id="BIXY01000087">
    <property type="protein sequence ID" value="GCF10912.1"/>
    <property type="molecule type" value="Genomic_DNA"/>
</dbReference>
<protein>
    <submittedName>
        <fullName evidence="1">Uncharacterized protein</fullName>
    </submittedName>
</protein>
<sequence length="65" mass="7252">MGLGGLEPPTHGLGNQLGTKSALEANPHLLVYSNNLDFPGFLFLSLLNLDLLRKRLDLVLFHHRF</sequence>
<accession>A0A5A5THX7</accession>